<name>A0A161HKS6_9ASCO</name>
<dbReference type="RefSeq" id="XP_018734915.1">
    <property type="nucleotide sequence ID" value="XM_018882647.1"/>
</dbReference>
<evidence type="ECO:0000313" key="3">
    <source>
        <dbReference type="EMBL" id="ANB12438.1"/>
    </source>
</evidence>
<dbReference type="OrthoDB" id="27435at2759"/>
<evidence type="ECO:0000259" key="2">
    <source>
        <dbReference type="Pfam" id="PF02359"/>
    </source>
</evidence>
<dbReference type="InterPro" id="IPR003338">
    <property type="entry name" value="CDC4_N-term_subdom"/>
</dbReference>
<dbReference type="InterPro" id="IPR009010">
    <property type="entry name" value="Asp_de-COase-like_dom_sf"/>
</dbReference>
<protein>
    <submittedName>
        <fullName evidence="3">AAA family ATPase CDC48</fullName>
    </submittedName>
</protein>
<dbReference type="Gene3D" id="2.40.40.20">
    <property type="match status" value="1"/>
</dbReference>
<dbReference type="Proteomes" id="UP000189580">
    <property type="component" value="Chromosome a"/>
</dbReference>
<dbReference type="SUPFAM" id="SSF50692">
    <property type="entry name" value="ADC-like"/>
    <property type="match status" value="1"/>
</dbReference>
<dbReference type="Pfam" id="PF02359">
    <property type="entry name" value="CDC48_N"/>
    <property type="match status" value="1"/>
</dbReference>
<reference evidence="3 4" key="1">
    <citation type="submission" date="2016-02" db="EMBL/GenBank/DDBJ databases">
        <title>Complete genome sequence and transcriptome regulation of the pentose utilising yeast Sugiyamaella lignohabitans.</title>
        <authorList>
            <person name="Bellasio M."/>
            <person name="Peymann A."/>
            <person name="Valli M."/>
            <person name="Sipitzky M."/>
            <person name="Graf A."/>
            <person name="Sauer M."/>
            <person name="Marx H."/>
            <person name="Mattanovich D."/>
        </authorList>
    </citation>
    <scope>NUCLEOTIDE SEQUENCE [LARGE SCALE GENOMIC DNA]</scope>
    <source>
        <strain evidence="3 4">CBS 10342</strain>
    </source>
</reference>
<sequence length="115" mass="12616">MSEDASHAHHHDKKPNLVDASGKEESKEDATATAILRRKKKDNALVVEDATNDDNSVISLSPNTMDLLQLFRGDTVLVKGKKRKDTVLIVLKGRFVHGTRWYETGGVQGCGCGSR</sequence>
<proteinExistence type="predicted"/>
<dbReference type="GeneID" id="30037751"/>
<dbReference type="KEGG" id="slb:AWJ20_691"/>
<organism evidence="3 4">
    <name type="scientific">Sugiyamaella lignohabitans</name>
    <dbReference type="NCBI Taxonomy" id="796027"/>
    <lineage>
        <taxon>Eukaryota</taxon>
        <taxon>Fungi</taxon>
        <taxon>Dikarya</taxon>
        <taxon>Ascomycota</taxon>
        <taxon>Saccharomycotina</taxon>
        <taxon>Dipodascomycetes</taxon>
        <taxon>Dipodascales</taxon>
        <taxon>Trichomonascaceae</taxon>
        <taxon>Sugiyamaella</taxon>
    </lineage>
</organism>
<dbReference type="FunFam" id="2.40.40.20:FF:000003">
    <property type="entry name" value="Transitional endoplasmic reticulum ATPase"/>
    <property type="match status" value="1"/>
</dbReference>
<dbReference type="AlphaFoldDB" id="A0A161HKS6"/>
<evidence type="ECO:0000256" key="1">
    <source>
        <dbReference type="SAM" id="MobiDB-lite"/>
    </source>
</evidence>
<dbReference type="EMBL" id="CP014501">
    <property type="protein sequence ID" value="ANB12438.1"/>
    <property type="molecule type" value="Genomic_DNA"/>
</dbReference>
<feature type="region of interest" description="Disordered" evidence="1">
    <location>
        <begin position="1"/>
        <end position="30"/>
    </location>
</feature>
<feature type="domain" description="CDC48 N-terminal subdomain" evidence="2">
    <location>
        <begin position="45"/>
        <end position="94"/>
    </location>
</feature>
<feature type="compositionally biased region" description="Basic and acidic residues" evidence="1">
    <location>
        <begin position="21"/>
        <end position="30"/>
    </location>
</feature>
<gene>
    <name evidence="3" type="primary">CDC48</name>
    <name evidence="3" type="ORF">AWJ20_691</name>
</gene>
<keyword evidence="4" id="KW-1185">Reference proteome</keyword>
<evidence type="ECO:0000313" key="4">
    <source>
        <dbReference type="Proteomes" id="UP000189580"/>
    </source>
</evidence>
<accession>A0A161HKS6</accession>